<protein>
    <submittedName>
        <fullName evidence="3">Uncharacterized protein</fullName>
    </submittedName>
</protein>
<accession>K3VFB0</accession>
<dbReference type="HOGENOM" id="CLU_524811_0_0_1"/>
<organism evidence="3 4">
    <name type="scientific">Fusarium pseudograminearum (strain CS3096)</name>
    <name type="common">Wheat and barley crown-rot fungus</name>
    <dbReference type="NCBI Taxonomy" id="1028729"/>
    <lineage>
        <taxon>Eukaryota</taxon>
        <taxon>Fungi</taxon>
        <taxon>Dikarya</taxon>
        <taxon>Ascomycota</taxon>
        <taxon>Pezizomycotina</taxon>
        <taxon>Sordariomycetes</taxon>
        <taxon>Hypocreomycetidae</taxon>
        <taxon>Hypocreales</taxon>
        <taxon>Nectriaceae</taxon>
        <taxon>Fusarium</taxon>
    </lineage>
</organism>
<dbReference type="eggNOG" id="ENOG502S52G">
    <property type="taxonomic scope" value="Eukaryota"/>
</dbReference>
<keyword evidence="2" id="KW-0472">Membrane</keyword>
<evidence type="ECO:0000256" key="2">
    <source>
        <dbReference type="SAM" id="Phobius"/>
    </source>
</evidence>
<dbReference type="Pfam" id="PF05821">
    <property type="entry name" value="NDUF_B8"/>
    <property type="match status" value="1"/>
</dbReference>
<reference evidence="3 4" key="1">
    <citation type="journal article" date="2012" name="PLoS Pathog.">
        <title>Comparative pathogenomics reveals horizontally acquired novel virulence genes in fungi infecting cereal hosts.</title>
        <authorList>
            <person name="Gardiner D.M."/>
            <person name="McDonald M.C."/>
            <person name="Covarelli L."/>
            <person name="Solomon P.S."/>
            <person name="Rusu A.G."/>
            <person name="Marshall M."/>
            <person name="Kazan K."/>
            <person name="Chakraborty S."/>
            <person name="McDonald B.A."/>
            <person name="Manners J.M."/>
        </authorList>
    </citation>
    <scope>NUCLEOTIDE SEQUENCE [LARGE SCALE GENOMIC DNA]</scope>
    <source>
        <strain evidence="3 4">CS3096</strain>
    </source>
</reference>
<dbReference type="RefSeq" id="XP_009259699.1">
    <property type="nucleotide sequence ID" value="XM_009261424.1"/>
</dbReference>
<dbReference type="OrthoDB" id="2014058at2759"/>
<keyword evidence="2" id="KW-1133">Transmembrane helix</keyword>
<dbReference type="Proteomes" id="UP000007978">
    <property type="component" value="Chromosome 3"/>
</dbReference>
<dbReference type="AlphaFoldDB" id="K3VFB0"/>
<dbReference type="KEGG" id="fpu:FPSE_08306"/>
<dbReference type="PANTHER" id="PTHR12840:SF1">
    <property type="entry name" value="NADH DEHYDROGENASE [UBIQUINONE] 1 BETA SUBCOMPLEX SUBUNIT 8, MITOCHONDRIAL"/>
    <property type="match status" value="1"/>
</dbReference>
<evidence type="ECO:0000256" key="1">
    <source>
        <dbReference type="SAM" id="MobiDB-lite"/>
    </source>
</evidence>
<feature type="region of interest" description="Disordered" evidence="1">
    <location>
        <begin position="491"/>
        <end position="519"/>
    </location>
</feature>
<proteinExistence type="predicted"/>
<dbReference type="EMBL" id="AFNW01000286">
    <property type="protein sequence ID" value="EKJ71493.1"/>
    <property type="molecule type" value="Genomic_DNA"/>
</dbReference>
<evidence type="ECO:0000313" key="3">
    <source>
        <dbReference type="EMBL" id="EKJ71493.1"/>
    </source>
</evidence>
<name>K3VFB0_FUSPC</name>
<gene>
    <name evidence="3" type="ORF">FPSE_08306</name>
</gene>
<evidence type="ECO:0000313" key="4">
    <source>
        <dbReference type="Proteomes" id="UP000007978"/>
    </source>
</evidence>
<feature type="transmembrane region" description="Helical" evidence="2">
    <location>
        <begin position="140"/>
        <end position="162"/>
    </location>
</feature>
<feature type="compositionally biased region" description="Basic residues" evidence="1">
    <location>
        <begin position="508"/>
        <end position="519"/>
    </location>
</feature>
<sequence>MHAPGTSNQANRKWPGTRLLMPEAMLPQRIARASALRSGMAAARRLPTIQRRTFLPDQYTDKKVIDQKYPEAPSMTEAEDPGMNGGYINPPRIKRQFRDPHGNWWDPQERRNFGEPIHEDNDVLGIFSPWEYTWTTAGPGAVMVGTFIAVFMSVTGIVYLNYPDRPAYPRAFEGGLERELGGPGATRIEPRDEVYGSYYTALREVNGSAAATALQMSPSANVVWARARGKSITYSTLIYPNCFCYYYYSLIFIPHSFQPPSCGIQGGMLRCPRYSSAFAALDITWPYIVARTDTNDAIGFPVFQQELLCQPHWSAADNLGRIKIVISEGIYHGAQDDAFQRVRDHVVFSFQHAPQGQILIESNQSSECNSICPGTPSFYLDNQPTYPNASVAMSWGHTVPLHNQDLTPHMSTPELRFYKEDWPDSPMFAGAMLASVHQTQQQVQQQQMYTPSNGSVPMPLVRLQTQSPAIHGSTKLGRRTAPNNPARLLFAPPAHNAPQTFQSDTIKRPAKRARANTPR</sequence>
<dbReference type="InterPro" id="IPR008699">
    <property type="entry name" value="NDUFB8"/>
</dbReference>
<keyword evidence="4" id="KW-1185">Reference proteome</keyword>
<dbReference type="GO" id="GO:0005739">
    <property type="term" value="C:mitochondrion"/>
    <property type="evidence" value="ECO:0007669"/>
    <property type="project" value="InterPro"/>
</dbReference>
<keyword evidence="2" id="KW-0812">Transmembrane</keyword>
<dbReference type="PANTHER" id="PTHR12840">
    <property type="entry name" value="NADH-UBIQUINONE OXIDOREDUCTASE ASHI SUBUNIT"/>
    <property type="match status" value="1"/>
</dbReference>
<dbReference type="GeneID" id="20366924"/>
<comment type="caution">
    <text evidence="3">The sequence shown here is derived from an EMBL/GenBank/DDBJ whole genome shotgun (WGS) entry which is preliminary data.</text>
</comment>